<evidence type="ECO:0000256" key="7">
    <source>
        <dbReference type="SAM" id="Phobius"/>
    </source>
</evidence>
<feature type="transmembrane region" description="Helical" evidence="7">
    <location>
        <begin position="302"/>
        <end position="320"/>
    </location>
</feature>
<evidence type="ECO:0000256" key="2">
    <source>
        <dbReference type="ARBA" id="ARBA00022475"/>
    </source>
</evidence>
<feature type="transmembrane region" description="Helical" evidence="7">
    <location>
        <begin position="278"/>
        <end position="295"/>
    </location>
</feature>
<feature type="transmembrane region" description="Helical" evidence="7">
    <location>
        <begin position="326"/>
        <end position="344"/>
    </location>
</feature>
<feature type="domain" description="Threonine/Serine exporter ThrE" evidence="9">
    <location>
        <begin position="283"/>
        <end position="415"/>
    </location>
</feature>
<evidence type="ECO:0000256" key="5">
    <source>
        <dbReference type="ARBA" id="ARBA00023136"/>
    </source>
</evidence>
<evidence type="ECO:0000256" key="1">
    <source>
        <dbReference type="ARBA" id="ARBA00004651"/>
    </source>
</evidence>
<feature type="transmembrane region" description="Helical" evidence="7">
    <location>
        <begin position="396"/>
        <end position="416"/>
    </location>
</feature>
<feature type="transmembrane region" description="Helical" evidence="7">
    <location>
        <begin position="356"/>
        <end position="376"/>
    </location>
</feature>
<dbReference type="InterPro" id="IPR050539">
    <property type="entry name" value="ThrE_Dicarb/AminoAcid_Exp"/>
</dbReference>
<feature type="domain" description="Threonine/serine exporter-like N-terminal" evidence="8">
    <location>
        <begin position="21"/>
        <end position="261"/>
    </location>
</feature>
<dbReference type="PANTHER" id="PTHR34390:SF2">
    <property type="entry name" value="SUCCINATE TRANSPORTER SUBUNIT YJJP-RELATED"/>
    <property type="match status" value="1"/>
</dbReference>
<evidence type="ECO:0000259" key="9">
    <source>
        <dbReference type="Pfam" id="PF12821"/>
    </source>
</evidence>
<evidence type="ECO:0000313" key="10">
    <source>
        <dbReference type="EMBL" id="MDQ0203306.1"/>
    </source>
</evidence>
<evidence type="ECO:0000259" key="8">
    <source>
        <dbReference type="Pfam" id="PF06738"/>
    </source>
</evidence>
<keyword evidence="2" id="KW-1003">Cell membrane</keyword>
<evidence type="ECO:0000256" key="4">
    <source>
        <dbReference type="ARBA" id="ARBA00022989"/>
    </source>
</evidence>
<proteinExistence type="inferred from homology"/>
<dbReference type="Pfam" id="PF06738">
    <property type="entry name" value="ThrE"/>
    <property type="match status" value="1"/>
</dbReference>
<sequence>MDNNQVYIKDPYFEIGRKLLLILKTGQILMESAADTNRITRTMKRVAAFMGITAGTLHIHITYTTIMINISDGNHSITKFQKCIKHGINMTKISAVSKLSWKSIEKNYTLDQYETELNRIFTLKKQYTAIFIAIGAGLACGGFSKLFGGDWIAFFYTAVCASIGFLLRSYCNKLDINSYASIAISSFAAAILAYLTHFIPGSLTPWHPLLACALFIVPGIPLINSVDDLLDNYIVSGITRAVNTILMVGSMSFGIVLAIKLCQVEDFTILSTHPDSSYFVYGIAAAIASVGFSTIFNVPRRLLWVVALGGMISVCIRNFVNFDLDMGLAAGSFAGAVIVSILALKVVHHVHTPMHVITLPSVIPMIPGVFMYRLMFGLININAMDTISLIHVFQSGVIASLTILAIAVGVAIPNIFARRYLDSNKKEHCKKLLEKRNNNFNINLL</sequence>
<keyword evidence="4 7" id="KW-1133">Transmembrane helix</keyword>
<evidence type="ECO:0000313" key="11">
    <source>
        <dbReference type="Proteomes" id="UP001239167"/>
    </source>
</evidence>
<comment type="subcellular location">
    <subcellularLocation>
        <location evidence="1">Cell membrane</location>
        <topology evidence="1">Multi-pass membrane protein</topology>
    </subcellularLocation>
</comment>
<dbReference type="InterPro" id="IPR024528">
    <property type="entry name" value="ThrE_2"/>
</dbReference>
<dbReference type="InterPro" id="IPR010619">
    <property type="entry name" value="ThrE-like_N"/>
</dbReference>
<feature type="transmembrane region" description="Helical" evidence="7">
    <location>
        <begin position="179"/>
        <end position="200"/>
    </location>
</feature>
<protein>
    <submittedName>
        <fullName evidence="10">Uncharacterized membrane protein YjjP (DUF1212 family)</fullName>
    </submittedName>
</protein>
<reference evidence="10 11" key="1">
    <citation type="submission" date="2023-07" db="EMBL/GenBank/DDBJ databases">
        <title>Genomic Encyclopedia of Type Strains, Phase IV (KMG-IV): sequencing the most valuable type-strain genomes for metagenomic binning, comparative biology and taxonomic classification.</title>
        <authorList>
            <person name="Goeker M."/>
        </authorList>
    </citation>
    <scope>NUCLEOTIDE SEQUENCE [LARGE SCALE GENOMIC DNA]</scope>
    <source>
        <strain evidence="10 11">DSM 16980</strain>
    </source>
</reference>
<dbReference type="Proteomes" id="UP001239167">
    <property type="component" value="Unassembled WGS sequence"/>
</dbReference>
<keyword evidence="5 7" id="KW-0472">Membrane</keyword>
<feature type="transmembrane region" description="Helical" evidence="7">
    <location>
        <begin position="206"/>
        <end position="226"/>
    </location>
</feature>
<dbReference type="PANTHER" id="PTHR34390">
    <property type="entry name" value="UPF0442 PROTEIN YJJB-RELATED"/>
    <property type="match status" value="1"/>
</dbReference>
<keyword evidence="3 7" id="KW-0812">Transmembrane</keyword>
<dbReference type="EMBL" id="JAUSUE010000005">
    <property type="protein sequence ID" value="MDQ0203306.1"/>
    <property type="molecule type" value="Genomic_DNA"/>
</dbReference>
<evidence type="ECO:0000256" key="3">
    <source>
        <dbReference type="ARBA" id="ARBA00022692"/>
    </source>
</evidence>
<evidence type="ECO:0000256" key="6">
    <source>
        <dbReference type="ARBA" id="ARBA00034125"/>
    </source>
</evidence>
<feature type="transmembrane region" description="Helical" evidence="7">
    <location>
        <begin position="151"/>
        <end position="167"/>
    </location>
</feature>
<dbReference type="Pfam" id="PF12821">
    <property type="entry name" value="ThrE_2"/>
    <property type="match status" value="1"/>
</dbReference>
<comment type="caution">
    <text evidence="10">The sequence shown here is derived from an EMBL/GenBank/DDBJ whole genome shotgun (WGS) entry which is preliminary data.</text>
</comment>
<name>A0ABT9Y6H5_9FIRM</name>
<gene>
    <name evidence="10" type="ORF">J2S01_001022</name>
</gene>
<feature type="transmembrane region" description="Helical" evidence="7">
    <location>
        <begin position="238"/>
        <end position="258"/>
    </location>
</feature>
<comment type="similarity">
    <text evidence="6">Belongs to the ThrE exporter (TC 2.A.79) family.</text>
</comment>
<dbReference type="RefSeq" id="WP_307223332.1">
    <property type="nucleotide sequence ID" value="NZ_CP116940.1"/>
</dbReference>
<organism evidence="10 11">
    <name type="scientific">Pectinatus haikarae</name>
    <dbReference type="NCBI Taxonomy" id="349096"/>
    <lineage>
        <taxon>Bacteria</taxon>
        <taxon>Bacillati</taxon>
        <taxon>Bacillota</taxon>
        <taxon>Negativicutes</taxon>
        <taxon>Selenomonadales</taxon>
        <taxon>Selenomonadaceae</taxon>
        <taxon>Pectinatus</taxon>
    </lineage>
</organism>
<accession>A0ABT9Y6H5</accession>
<keyword evidence="11" id="KW-1185">Reference proteome</keyword>